<gene>
    <name evidence="10" type="primary">MYB1</name>
</gene>
<dbReference type="SUPFAM" id="SSF46689">
    <property type="entry name" value="Homeodomain-like"/>
    <property type="match status" value="1"/>
</dbReference>
<feature type="domain" description="Myb-like" evidence="8">
    <location>
        <begin position="62"/>
        <end position="112"/>
    </location>
</feature>
<dbReference type="SMR" id="A0A0H4CPQ7"/>
<dbReference type="InterPro" id="IPR017930">
    <property type="entry name" value="Myb_dom"/>
</dbReference>
<dbReference type="SMART" id="SM00717">
    <property type="entry name" value="SANT"/>
    <property type="match status" value="2"/>
</dbReference>
<dbReference type="GO" id="GO:0005634">
    <property type="term" value="C:nucleus"/>
    <property type="evidence" value="ECO:0007669"/>
    <property type="project" value="UniProtKB-SubCell"/>
</dbReference>
<evidence type="ECO:0000259" key="8">
    <source>
        <dbReference type="PROSITE" id="PS50090"/>
    </source>
</evidence>
<dbReference type="PANTHER" id="PTHR47994:SF5">
    <property type="entry name" value="F14D16.11-RELATED"/>
    <property type="match status" value="1"/>
</dbReference>
<keyword evidence="4" id="KW-0238">DNA-binding</keyword>
<dbReference type="GO" id="GO:0000976">
    <property type="term" value="F:transcription cis-regulatory region binding"/>
    <property type="evidence" value="ECO:0007669"/>
    <property type="project" value="UniProtKB-ARBA"/>
</dbReference>
<name>A0A0H4CPQ7_BETPL</name>
<feature type="domain" description="Myb-like" evidence="8">
    <location>
        <begin position="9"/>
        <end position="61"/>
    </location>
</feature>
<dbReference type="InterPro" id="IPR015495">
    <property type="entry name" value="Myb_TF_plants"/>
</dbReference>
<dbReference type="AlphaFoldDB" id="A0A0H4CPQ7"/>
<dbReference type="PROSITE" id="PS51294">
    <property type="entry name" value="HTH_MYB"/>
    <property type="match status" value="2"/>
</dbReference>
<evidence type="ECO:0000259" key="9">
    <source>
        <dbReference type="PROSITE" id="PS51294"/>
    </source>
</evidence>
<dbReference type="Pfam" id="PF00249">
    <property type="entry name" value="Myb_DNA-binding"/>
    <property type="match status" value="2"/>
</dbReference>
<reference evidence="10" key="1">
    <citation type="submission" date="2015-01" db="EMBL/GenBank/DDBJ databases">
        <title>The molecular mechanism of BplMYB46 from Betula platyphylla in mediating drought and salt tolerance and formation of secondary wall.</title>
        <authorList>
            <person name="Guo H."/>
            <person name="Yang C."/>
            <person name="Wang Y."/>
            <person name="Wang C."/>
        </authorList>
    </citation>
    <scope>NUCLEOTIDE SEQUENCE</scope>
</reference>
<dbReference type="InterPro" id="IPR009057">
    <property type="entry name" value="Homeodomain-like_sf"/>
</dbReference>
<dbReference type="FunFam" id="1.10.10.60:FF:000303">
    <property type="entry name" value="MYB transcription factor"/>
    <property type="match status" value="1"/>
</dbReference>
<evidence type="ECO:0000256" key="2">
    <source>
        <dbReference type="ARBA" id="ARBA00022737"/>
    </source>
</evidence>
<dbReference type="EMBL" id="KP711285">
    <property type="protein sequence ID" value="AKN79283.1"/>
    <property type="molecule type" value="mRNA"/>
</dbReference>
<keyword evidence="2" id="KW-0677">Repeat</keyword>
<evidence type="ECO:0000256" key="4">
    <source>
        <dbReference type="ARBA" id="ARBA00023125"/>
    </source>
</evidence>
<proteinExistence type="evidence at transcript level"/>
<dbReference type="CDD" id="cd00167">
    <property type="entry name" value="SANT"/>
    <property type="match status" value="2"/>
</dbReference>
<protein>
    <submittedName>
        <fullName evidence="10">MYB transcription factor 1</fullName>
    </submittedName>
</protein>
<evidence type="ECO:0000256" key="3">
    <source>
        <dbReference type="ARBA" id="ARBA00023015"/>
    </source>
</evidence>
<feature type="domain" description="HTH myb-type" evidence="9">
    <location>
        <begin position="62"/>
        <end position="116"/>
    </location>
</feature>
<accession>A0A0H4CPQ7</accession>
<keyword evidence="6" id="KW-0539">Nucleus</keyword>
<keyword evidence="3" id="KW-0805">Transcription regulation</keyword>
<comment type="subcellular location">
    <subcellularLocation>
        <location evidence="1">Nucleus</location>
    </subcellularLocation>
</comment>
<dbReference type="PANTHER" id="PTHR47994">
    <property type="entry name" value="F14D16.11-RELATED"/>
    <property type="match status" value="1"/>
</dbReference>
<feature type="region of interest" description="Disordered" evidence="7">
    <location>
        <begin position="134"/>
        <end position="156"/>
    </location>
</feature>
<evidence type="ECO:0000256" key="5">
    <source>
        <dbReference type="ARBA" id="ARBA00023163"/>
    </source>
</evidence>
<dbReference type="GO" id="GO:0046394">
    <property type="term" value="P:carboxylic acid biosynthetic process"/>
    <property type="evidence" value="ECO:0007669"/>
    <property type="project" value="UniProtKB-ARBA"/>
</dbReference>
<sequence>MGRQPCCDKLGVKKGPWTAEEDKKLINFILTNGQCCWRAVPKLAGLRRCGKSCRLRWTNYLRPDLKRGLLSEAEEQLVIDLHARLGNRWSKIAARLPGRTDNEIKNHWNTHIKKKLLKMGVDPVTHEPLHKQLLSEEAEAPSSDASHSQESGNRCAAENDSIINSEANSSSSRPPENCSSDDSLLLDNICKNESLGKSMWIDEAALVDESWENICHVGLPSVEENSCAWLLDCQDFGIHDFGLDCFSDIEFNVLNTLEMGENIN</sequence>
<organism evidence="10">
    <name type="scientific">Betula platyphylla</name>
    <name type="common">Asian white birch</name>
    <dbReference type="NCBI Taxonomy" id="78630"/>
    <lineage>
        <taxon>Eukaryota</taxon>
        <taxon>Viridiplantae</taxon>
        <taxon>Streptophyta</taxon>
        <taxon>Embryophyta</taxon>
        <taxon>Tracheophyta</taxon>
        <taxon>Spermatophyta</taxon>
        <taxon>Magnoliopsida</taxon>
        <taxon>eudicotyledons</taxon>
        <taxon>Gunneridae</taxon>
        <taxon>Pentapetalae</taxon>
        <taxon>rosids</taxon>
        <taxon>fabids</taxon>
        <taxon>Fagales</taxon>
        <taxon>Betulaceae</taxon>
        <taxon>Betula</taxon>
    </lineage>
</organism>
<dbReference type="GO" id="GO:0006355">
    <property type="term" value="P:regulation of DNA-templated transcription"/>
    <property type="evidence" value="ECO:0007669"/>
    <property type="project" value="UniProtKB-ARBA"/>
</dbReference>
<evidence type="ECO:0000256" key="7">
    <source>
        <dbReference type="SAM" id="MobiDB-lite"/>
    </source>
</evidence>
<feature type="domain" description="HTH myb-type" evidence="9">
    <location>
        <begin position="9"/>
        <end position="61"/>
    </location>
</feature>
<dbReference type="InterPro" id="IPR001005">
    <property type="entry name" value="SANT/Myb"/>
</dbReference>
<dbReference type="FunFam" id="1.10.10.60:FF:000069">
    <property type="entry name" value="MYB transcription factor"/>
    <property type="match status" value="1"/>
</dbReference>
<dbReference type="PROSITE" id="PS50090">
    <property type="entry name" value="MYB_LIKE"/>
    <property type="match status" value="2"/>
</dbReference>
<evidence type="ECO:0000313" key="10">
    <source>
        <dbReference type="EMBL" id="AKN79283.1"/>
    </source>
</evidence>
<evidence type="ECO:0000256" key="6">
    <source>
        <dbReference type="ARBA" id="ARBA00023242"/>
    </source>
</evidence>
<evidence type="ECO:0000256" key="1">
    <source>
        <dbReference type="ARBA" id="ARBA00004123"/>
    </source>
</evidence>
<dbReference type="Gene3D" id="1.10.10.60">
    <property type="entry name" value="Homeodomain-like"/>
    <property type="match status" value="2"/>
</dbReference>
<keyword evidence="5" id="KW-0804">Transcription</keyword>